<dbReference type="Proteomes" id="UP000013523">
    <property type="component" value="Chromosome"/>
</dbReference>
<gene>
    <name evidence="1" type="ORF">Clopa_2752</name>
</gene>
<dbReference type="HOGENOM" id="CLU_3060224_0_0_9"/>
<evidence type="ECO:0000313" key="1">
    <source>
        <dbReference type="EMBL" id="AGK97592.1"/>
    </source>
</evidence>
<protein>
    <submittedName>
        <fullName evidence="1">Uncharacterized protein</fullName>
    </submittedName>
</protein>
<sequence>MDDMNKVVRTSTLFKTKKDISKMNDEERMQYIGTLCEEFMASADILMKSLANK</sequence>
<dbReference type="PATRIC" id="fig|86416.3.peg.2740"/>
<accession>R4K396</accession>
<organism evidence="1 2">
    <name type="scientific">Clostridium pasteurianum BC1</name>
    <dbReference type="NCBI Taxonomy" id="86416"/>
    <lineage>
        <taxon>Bacteria</taxon>
        <taxon>Bacillati</taxon>
        <taxon>Bacillota</taxon>
        <taxon>Clostridia</taxon>
        <taxon>Eubacteriales</taxon>
        <taxon>Clostridiaceae</taxon>
        <taxon>Clostridium</taxon>
    </lineage>
</organism>
<dbReference type="RefSeq" id="WP_015615888.1">
    <property type="nucleotide sequence ID" value="NC_021182.1"/>
</dbReference>
<reference evidence="1 2" key="1">
    <citation type="submission" date="2012-01" db="EMBL/GenBank/DDBJ databases">
        <title>Complete sequence of chromosome of Clostridium pasteurianum BC1.</title>
        <authorList>
            <consortium name="US DOE Joint Genome Institute"/>
            <person name="Lucas S."/>
            <person name="Han J."/>
            <person name="Lapidus A."/>
            <person name="Cheng J.-F."/>
            <person name="Goodwin L."/>
            <person name="Pitluck S."/>
            <person name="Peters L."/>
            <person name="Mikhailova N."/>
            <person name="Teshima H."/>
            <person name="Detter J.C."/>
            <person name="Han C."/>
            <person name="Tapia R."/>
            <person name="Land M."/>
            <person name="Hauser L."/>
            <person name="Kyrpides N."/>
            <person name="Ivanova N."/>
            <person name="Pagani I."/>
            <person name="Dunn J."/>
            <person name="Taghavi S."/>
            <person name="Francis A."/>
            <person name="van der Lelie D."/>
            <person name="Woyke T."/>
        </authorList>
    </citation>
    <scope>NUCLEOTIDE SEQUENCE [LARGE SCALE GENOMIC DNA]</scope>
    <source>
        <strain evidence="1 2">BC1</strain>
    </source>
</reference>
<name>R4K396_CLOPA</name>
<dbReference type="EMBL" id="CP003261">
    <property type="protein sequence ID" value="AGK97592.1"/>
    <property type="molecule type" value="Genomic_DNA"/>
</dbReference>
<evidence type="ECO:0000313" key="2">
    <source>
        <dbReference type="Proteomes" id="UP000013523"/>
    </source>
</evidence>
<keyword evidence="2" id="KW-1185">Reference proteome</keyword>
<dbReference type="STRING" id="86416.Clopa_2752"/>
<proteinExistence type="predicted"/>
<dbReference type="AlphaFoldDB" id="R4K396"/>
<dbReference type="KEGG" id="cpas:Clopa_2752"/>